<name>A0ABY2MZN6_9LEPT</name>
<dbReference type="RefSeq" id="WP_135685848.1">
    <property type="nucleotide sequence ID" value="NZ_RQEQ01000052.1"/>
</dbReference>
<comment type="caution">
    <text evidence="1">The sequence shown here is derived from an EMBL/GenBank/DDBJ whole genome shotgun (WGS) entry which is preliminary data.</text>
</comment>
<dbReference type="Proteomes" id="UP000297422">
    <property type="component" value="Unassembled WGS sequence"/>
</dbReference>
<gene>
    <name evidence="1" type="ORF">EHQ90_15325</name>
</gene>
<keyword evidence="2" id="KW-1185">Reference proteome</keyword>
<reference evidence="2" key="1">
    <citation type="journal article" date="2019" name="PLoS Negl. Trop. Dis.">
        <title>Revisiting the worldwide diversity of Leptospira species in the environment.</title>
        <authorList>
            <person name="Vincent A.T."/>
            <person name="Schiettekatte O."/>
            <person name="Bourhy P."/>
            <person name="Veyrier F.J."/>
            <person name="Picardeau M."/>
        </authorList>
    </citation>
    <scope>NUCLEOTIDE SEQUENCE [LARGE SCALE GENOMIC DNA]</scope>
    <source>
        <strain evidence="2">201702407</strain>
    </source>
</reference>
<protein>
    <submittedName>
        <fullName evidence="1">Uncharacterized protein</fullName>
    </submittedName>
</protein>
<organism evidence="1 2">
    <name type="scientific">Leptospira stimsonii</name>
    <dbReference type="NCBI Taxonomy" id="2202203"/>
    <lineage>
        <taxon>Bacteria</taxon>
        <taxon>Pseudomonadati</taxon>
        <taxon>Spirochaetota</taxon>
        <taxon>Spirochaetia</taxon>
        <taxon>Leptospirales</taxon>
        <taxon>Leptospiraceae</taxon>
        <taxon>Leptospira</taxon>
    </lineage>
</organism>
<proteinExistence type="predicted"/>
<accession>A0ABY2MZN6</accession>
<sequence length="441" mass="51340">MIHTFQNIFIKAIEDGLLNIVIHSNSFKDPVKWKGLIEKLESVAKIPDFKVQVTPCSHEWQKVIIESHNIEEISYQKEEGGWCIATSESIRILEFDREGLIDPVVSDSSVYRKEIGISRNLNWVLIVDEADSINASKYSHEVLNVETALSLCRLFSVFHSRYKVSKYFSTDETGYYLFRFKTRVPSFQFAWAAACKNSDHEHQVFSQLDGLSTRLRYLFKAQDQASIYSLLPANNSTFDNALYHFAYMSILAAGITDDIAWLFSQVYGFSLKPKSIALPKISTLDKKLVGRKFLQELKQRCPEAYSFLCKRSTLGKISLIHAIRDTVVHRRFAHGHTNSIFKEPGSHNRFHFDKQISKFIRLFDSKQKNWGIGIDESIELFQFTENFISMFVSLVNKLLFRIDWVRVFPKSTMIHRGKFESEFFREMFSRELRWPECPAHF</sequence>
<dbReference type="EMBL" id="RQGT01000093">
    <property type="protein sequence ID" value="TGM12550.1"/>
    <property type="molecule type" value="Genomic_DNA"/>
</dbReference>
<evidence type="ECO:0000313" key="2">
    <source>
        <dbReference type="Proteomes" id="UP000297422"/>
    </source>
</evidence>
<evidence type="ECO:0000313" key="1">
    <source>
        <dbReference type="EMBL" id="TGM12550.1"/>
    </source>
</evidence>